<evidence type="ECO:0000256" key="1">
    <source>
        <dbReference type="SAM" id="MobiDB-lite"/>
    </source>
</evidence>
<dbReference type="Proteomes" id="UP000749559">
    <property type="component" value="Unassembled WGS sequence"/>
</dbReference>
<keyword evidence="2" id="KW-1133">Transmembrane helix</keyword>
<sequence length="513" mass="59335">MALTCTRLSTRTTRPVVFSSDEELNEIILSEYQQEAENTTLTITCDSSRTRIGPETITCTRIGTNQVDWRPTPIPTCVLTQPDVTSVTGTLNQQQQIMIGAIVGGIVLLAIIIGILVYKFCWPFKERVKRTTRIIKRHHYLEESKPEPKQDVVEYVQSLPAEPPPSYGYIREPVAPEPVPAPIQYIEAPMQVVQAPVQMEQPVQMVQEQVFQQPVQMIQEPTQMIYEQPMSVMQMPQQSRQIEAPMMYEQPMTVIQPPVHMPRQTRQHIVQAPMMYEQQSNVMQAPLQAPIETRQIVEAPIMYEQSSNMMQAPLQMPRETRQLVEAPMMYEQPLNVMHAPVQMPRESRQIIEVPERRFQSQMMVVPSVVPEVQHVRYENHRNQRKPRVIRREYNHRQVGPSVRAISASEHANLKPSKYFVQEPMEEFVTYDKNGRGRTALETMGREGHDGWRTVEAPLRSRTQSSTNSNVYYGSRQSDEWNTSRSHHPAPSRVVGLEEIRDVDARRDDYRPYR</sequence>
<reference evidence="3" key="1">
    <citation type="submission" date="2022-03" db="EMBL/GenBank/DDBJ databases">
        <authorList>
            <person name="Martin C."/>
        </authorList>
    </citation>
    <scope>NUCLEOTIDE SEQUENCE</scope>
</reference>
<accession>A0A8J1Y4I0</accession>
<feature type="compositionally biased region" description="Basic and acidic residues" evidence="1">
    <location>
        <begin position="495"/>
        <end position="513"/>
    </location>
</feature>
<dbReference type="SUPFAM" id="SSF57535">
    <property type="entry name" value="Complement control module/SCR domain"/>
    <property type="match status" value="1"/>
</dbReference>
<keyword evidence="2" id="KW-0812">Transmembrane</keyword>
<evidence type="ECO:0000256" key="2">
    <source>
        <dbReference type="SAM" id="Phobius"/>
    </source>
</evidence>
<protein>
    <submittedName>
        <fullName evidence="3">Uncharacterized protein</fullName>
    </submittedName>
</protein>
<dbReference type="AlphaFoldDB" id="A0A8J1Y4I0"/>
<evidence type="ECO:0000313" key="3">
    <source>
        <dbReference type="EMBL" id="CAH1788319.1"/>
    </source>
</evidence>
<dbReference type="InterPro" id="IPR000436">
    <property type="entry name" value="Sushi_SCR_CCP_dom"/>
</dbReference>
<dbReference type="InterPro" id="IPR035976">
    <property type="entry name" value="Sushi/SCR/CCP_sf"/>
</dbReference>
<organism evidence="3 4">
    <name type="scientific">Owenia fusiformis</name>
    <name type="common">Polychaete worm</name>
    <dbReference type="NCBI Taxonomy" id="6347"/>
    <lineage>
        <taxon>Eukaryota</taxon>
        <taxon>Metazoa</taxon>
        <taxon>Spiralia</taxon>
        <taxon>Lophotrochozoa</taxon>
        <taxon>Annelida</taxon>
        <taxon>Polychaeta</taxon>
        <taxon>Sedentaria</taxon>
        <taxon>Canalipalpata</taxon>
        <taxon>Sabellida</taxon>
        <taxon>Oweniida</taxon>
        <taxon>Oweniidae</taxon>
        <taxon>Owenia</taxon>
    </lineage>
</organism>
<feature type="transmembrane region" description="Helical" evidence="2">
    <location>
        <begin position="97"/>
        <end position="121"/>
    </location>
</feature>
<evidence type="ECO:0000313" key="4">
    <source>
        <dbReference type="Proteomes" id="UP000749559"/>
    </source>
</evidence>
<comment type="caution">
    <text evidence="3">The sequence shown here is derived from an EMBL/GenBank/DDBJ whole genome shotgun (WGS) entry which is preliminary data.</text>
</comment>
<dbReference type="CDD" id="cd00033">
    <property type="entry name" value="CCP"/>
    <property type="match status" value="1"/>
</dbReference>
<proteinExistence type="predicted"/>
<feature type="region of interest" description="Disordered" evidence="1">
    <location>
        <begin position="459"/>
        <end position="513"/>
    </location>
</feature>
<feature type="compositionally biased region" description="Polar residues" evidence="1">
    <location>
        <begin position="460"/>
        <end position="483"/>
    </location>
</feature>
<keyword evidence="2" id="KW-0472">Membrane</keyword>
<gene>
    <name evidence="3" type="ORF">OFUS_LOCUS13871</name>
</gene>
<name>A0A8J1Y4I0_OWEFU</name>
<dbReference type="EMBL" id="CAIIXF020000007">
    <property type="protein sequence ID" value="CAH1788319.1"/>
    <property type="molecule type" value="Genomic_DNA"/>
</dbReference>
<keyword evidence="4" id="KW-1185">Reference proteome</keyword>